<name>A0A0D5NPL5_9BACL</name>
<reference evidence="1 2" key="1">
    <citation type="journal article" date="2015" name="J. Biotechnol.">
        <title>Complete genome sequence of Paenibacillus beijingensis 7188(T) (=DSM 24997(T)), a novel rhizobacterium from jujube garden soil.</title>
        <authorList>
            <person name="Kwak Y."/>
            <person name="Shin J.H."/>
        </authorList>
    </citation>
    <scope>NUCLEOTIDE SEQUENCE [LARGE SCALE GENOMIC DNA]</scope>
    <source>
        <strain evidence="1 2">DSM 24997</strain>
    </source>
</reference>
<keyword evidence="2" id="KW-1185">Reference proteome</keyword>
<dbReference type="Proteomes" id="UP000032633">
    <property type="component" value="Chromosome"/>
</dbReference>
<dbReference type="STRING" id="1126833.VN24_22780"/>
<dbReference type="HOGENOM" id="CLU_2956183_0_0_9"/>
<dbReference type="PATRIC" id="fig|1126833.4.peg.5008"/>
<dbReference type="AlphaFoldDB" id="A0A0D5NPL5"/>
<dbReference type="KEGG" id="pbj:VN24_22780"/>
<dbReference type="EMBL" id="CP011058">
    <property type="protein sequence ID" value="AJY76868.1"/>
    <property type="molecule type" value="Genomic_DNA"/>
</dbReference>
<evidence type="ECO:0000313" key="2">
    <source>
        <dbReference type="Proteomes" id="UP000032633"/>
    </source>
</evidence>
<proteinExistence type="predicted"/>
<organism evidence="1 2">
    <name type="scientific">Paenibacillus beijingensis</name>
    <dbReference type="NCBI Taxonomy" id="1126833"/>
    <lineage>
        <taxon>Bacteria</taxon>
        <taxon>Bacillati</taxon>
        <taxon>Bacillota</taxon>
        <taxon>Bacilli</taxon>
        <taxon>Bacillales</taxon>
        <taxon>Paenibacillaceae</taxon>
        <taxon>Paenibacillus</taxon>
    </lineage>
</organism>
<accession>A0A0D5NPL5</accession>
<reference evidence="2" key="2">
    <citation type="submission" date="2015-03" db="EMBL/GenBank/DDBJ databases">
        <title>Genome sequence of Paenibacillus beijingensis strain DSM 24997T.</title>
        <authorList>
            <person name="Kwak Y."/>
            <person name="Shin J.-H."/>
        </authorList>
    </citation>
    <scope>NUCLEOTIDE SEQUENCE [LARGE SCALE GENOMIC DNA]</scope>
    <source>
        <strain evidence="2">DSM 24997</strain>
    </source>
</reference>
<protein>
    <submittedName>
        <fullName evidence="1">Uncharacterized protein</fullName>
    </submittedName>
</protein>
<evidence type="ECO:0000313" key="1">
    <source>
        <dbReference type="EMBL" id="AJY76868.1"/>
    </source>
</evidence>
<sequence length="59" mass="6699">MRSRVREVLSQIFRSETTPKRGTVVKPKQEAIDAAARNYGYFALLSNEIKDPIEALAVY</sequence>
<gene>
    <name evidence="1" type="ORF">VN24_22780</name>
</gene>